<accession>A0A2J7QH84</accession>
<keyword evidence="2" id="KW-1185">Reference proteome</keyword>
<name>A0A2J7QH84_9NEOP</name>
<evidence type="ECO:0000313" key="2">
    <source>
        <dbReference type="Proteomes" id="UP000235965"/>
    </source>
</evidence>
<dbReference type="OrthoDB" id="67296at2759"/>
<organism evidence="1 2">
    <name type="scientific">Cryptotermes secundus</name>
    <dbReference type="NCBI Taxonomy" id="105785"/>
    <lineage>
        <taxon>Eukaryota</taxon>
        <taxon>Metazoa</taxon>
        <taxon>Ecdysozoa</taxon>
        <taxon>Arthropoda</taxon>
        <taxon>Hexapoda</taxon>
        <taxon>Insecta</taxon>
        <taxon>Pterygota</taxon>
        <taxon>Neoptera</taxon>
        <taxon>Polyneoptera</taxon>
        <taxon>Dictyoptera</taxon>
        <taxon>Blattodea</taxon>
        <taxon>Blattoidea</taxon>
        <taxon>Termitoidae</taxon>
        <taxon>Kalotermitidae</taxon>
        <taxon>Cryptotermitinae</taxon>
        <taxon>Cryptotermes</taxon>
    </lineage>
</organism>
<dbReference type="EMBL" id="NEVH01013995">
    <property type="protein sequence ID" value="PNF27936.1"/>
    <property type="molecule type" value="Genomic_DNA"/>
</dbReference>
<dbReference type="AlphaFoldDB" id="A0A2J7QH84"/>
<gene>
    <name evidence="1" type="ORF">B7P43_G17569</name>
</gene>
<dbReference type="InParanoid" id="A0A2J7QH84"/>
<reference evidence="1 2" key="1">
    <citation type="submission" date="2017-12" db="EMBL/GenBank/DDBJ databases">
        <title>Hemimetabolous genomes reveal molecular basis of termite eusociality.</title>
        <authorList>
            <person name="Harrison M.C."/>
            <person name="Jongepier E."/>
            <person name="Robertson H.M."/>
            <person name="Arning N."/>
            <person name="Bitard-Feildel T."/>
            <person name="Chao H."/>
            <person name="Childers C.P."/>
            <person name="Dinh H."/>
            <person name="Doddapaneni H."/>
            <person name="Dugan S."/>
            <person name="Gowin J."/>
            <person name="Greiner C."/>
            <person name="Han Y."/>
            <person name="Hu H."/>
            <person name="Hughes D.S.T."/>
            <person name="Huylmans A.-K."/>
            <person name="Kemena C."/>
            <person name="Kremer L.P.M."/>
            <person name="Lee S.L."/>
            <person name="Lopez-Ezquerra A."/>
            <person name="Mallet L."/>
            <person name="Monroy-Kuhn J.M."/>
            <person name="Moser A."/>
            <person name="Murali S.C."/>
            <person name="Muzny D.M."/>
            <person name="Otani S."/>
            <person name="Piulachs M.-D."/>
            <person name="Poelchau M."/>
            <person name="Qu J."/>
            <person name="Schaub F."/>
            <person name="Wada-Katsumata A."/>
            <person name="Worley K.C."/>
            <person name="Xie Q."/>
            <person name="Ylla G."/>
            <person name="Poulsen M."/>
            <person name="Gibbs R.A."/>
            <person name="Schal C."/>
            <person name="Richards S."/>
            <person name="Belles X."/>
            <person name="Korb J."/>
            <person name="Bornberg-Bauer E."/>
        </authorList>
    </citation>
    <scope>NUCLEOTIDE SEQUENCE [LARGE SCALE GENOMIC DNA]</scope>
    <source>
        <tissue evidence="1">Whole body</tissue>
    </source>
</reference>
<evidence type="ECO:0000313" key="1">
    <source>
        <dbReference type="EMBL" id="PNF27936.1"/>
    </source>
</evidence>
<protein>
    <submittedName>
        <fullName evidence="1">Uncharacterized protein</fullName>
    </submittedName>
</protein>
<comment type="caution">
    <text evidence="1">The sequence shown here is derived from an EMBL/GenBank/DDBJ whole genome shotgun (WGS) entry which is preliminary data.</text>
</comment>
<sequence>MYLPGYQDLFKHLFSLHQHAHVSNVVIVESLDHYFNLADRNIPNKNHEREMHAALVCASLIDAMSVCTRHCGKPAVLIASFQCNDMKINPLIDLFFSNIVWLVESDTDNEVAVTNAVILPQQSSRKQVVFKPRNWDGTLILHKILQLINVEEIPPVPQHKIQRHL</sequence>
<dbReference type="Proteomes" id="UP000235965">
    <property type="component" value="Unassembled WGS sequence"/>
</dbReference>
<proteinExistence type="predicted"/>
<dbReference type="STRING" id="105785.A0A2J7QH84"/>